<sequence length="129" mass="13726">MIRTTTPKGDPVWVANGHAEVRDLLQDFDVVLLPPTPTPAFAHDHSEPSTDRKLTVDGVEIPYFDQLALAGIATMPGLPSTVVPTGLTDSGLPTGVQLVGPMFEDRTPIHLAELLEPELGGFTPPPPLS</sequence>
<proteinExistence type="predicted"/>
<dbReference type="Proteomes" id="UP001597045">
    <property type="component" value="Unassembled WGS sequence"/>
</dbReference>
<comment type="caution">
    <text evidence="2">The sequence shown here is derived from an EMBL/GenBank/DDBJ whole genome shotgun (WGS) entry which is preliminary data.</text>
</comment>
<evidence type="ECO:0000259" key="1">
    <source>
        <dbReference type="Pfam" id="PF01425"/>
    </source>
</evidence>
<dbReference type="PANTHER" id="PTHR43372:SF4">
    <property type="entry name" value="FATTY-ACID AMIDE HYDROLASE 2"/>
    <property type="match status" value="1"/>
</dbReference>
<dbReference type="InterPro" id="IPR023631">
    <property type="entry name" value="Amidase_dom"/>
</dbReference>
<keyword evidence="3" id="KW-1185">Reference proteome</keyword>
<evidence type="ECO:0000313" key="2">
    <source>
        <dbReference type="EMBL" id="MFD1047894.1"/>
    </source>
</evidence>
<dbReference type="InterPro" id="IPR036928">
    <property type="entry name" value="AS_sf"/>
</dbReference>
<organism evidence="2 3">
    <name type="scientific">Kibdelosporangium lantanae</name>
    <dbReference type="NCBI Taxonomy" id="1497396"/>
    <lineage>
        <taxon>Bacteria</taxon>
        <taxon>Bacillati</taxon>
        <taxon>Actinomycetota</taxon>
        <taxon>Actinomycetes</taxon>
        <taxon>Pseudonocardiales</taxon>
        <taxon>Pseudonocardiaceae</taxon>
        <taxon>Kibdelosporangium</taxon>
    </lineage>
</organism>
<accession>A0ABW3ME37</accession>
<feature type="domain" description="Amidase" evidence="1">
    <location>
        <begin position="19"/>
        <end position="106"/>
    </location>
</feature>
<protein>
    <submittedName>
        <fullName evidence="2">Amidase family protein</fullName>
    </submittedName>
</protein>
<dbReference type="Pfam" id="PF01425">
    <property type="entry name" value="Amidase"/>
    <property type="match status" value="1"/>
</dbReference>
<dbReference type="Gene3D" id="3.90.1300.10">
    <property type="entry name" value="Amidase signature (AS) domain"/>
    <property type="match status" value="1"/>
</dbReference>
<reference evidence="3" key="1">
    <citation type="journal article" date="2019" name="Int. J. Syst. Evol. Microbiol.">
        <title>The Global Catalogue of Microorganisms (GCM) 10K type strain sequencing project: providing services to taxonomists for standard genome sequencing and annotation.</title>
        <authorList>
            <consortium name="The Broad Institute Genomics Platform"/>
            <consortium name="The Broad Institute Genome Sequencing Center for Infectious Disease"/>
            <person name="Wu L."/>
            <person name="Ma J."/>
        </authorList>
    </citation>
    <scope>NUCLEOTIDE SEQUENCE [LARGE SCALE GENOMIC DNA]</scope>
    <source>
        <strain evidence="3">JCM 31486</strain>
    </source>
</reference>
<dbReference type="InterPro" id="IPR052739">
    <property type="entry name" value="FAAH2"/>
</dbReference>
<evidence type="ECO:0000313" key="3">
    <source>
        <dbReference type="Proteomes" id="UP001597045"/>
    </source>
</evidence>
<dbReference type="EMBL" id="JBHTIS010001299">
    <property type="protein sequence ID" value="MFD1047894.1"/>
    <property type="molecule type" value="Genomic_DNA"/>
</dbReference>
<gene>
    <name evidence="2" type="ORF">ACFQ1S_21310</name>
</gene>
<dbReference type="SUPFAM" id="SSF75304">
    <property type="entry name" value="Amidase signature (AS) enzymes"/>
    <property type="match status" value="1"/>
</dbReference>
<name>A0ABW3ME37_9PSEU</name>
<dbReference type="PANTHER" id="PTHR43372">
    <property type="entry name" value="FATTY-ACID AMIDE HYDROLASE"/>
    <property type="match status" value="1"/>
</dbReference>